<name>A0A2T6KJV3_9RHOB</name>
<dbReference type="Proteomes" id="UP000244523">
    <property type="component" value="Unassembled WGS sequence"/>
</dbReference>
<reference evidence="5 6" key="1">
    <citation type="submission" date="2018-04" db="EMBL/GenBank/DDBJ databases">
        <title>Genomic Encyclopedia of Archaeal and Bacterial Type Strains, Phase II (KMG-II): from individual species to whole genera.</title>
        <authorList>
            <person name="Goeker M."/>
        </authorList>
    </citation>
    <scope>NUCLEOTIDE SEQUENCE [LARGE SCALE GENOMIC DNA]</scope>
    <source>
        <strain evidence="5 6">DSM 29955</strain>
    </source>
</reference>
<dbReference type="SUPFAM" id="SSF48452">
    <property type="entry name" value="TPR-like"/>
    <property type="match status" value="1"/>
</dbReference>
<organism evidence="5 6">
    <name type="scientific">Yoonia sediminilitoris</name>
    <dbReference type="NCBI Taxonomy" id="1286148"/>
    <lineage>
        <taxon>Bacteria</taxon>
        <taxon>Pseudomonadati</taxon>
        <taxon>Pseudomonadota</taxon>
        <taxon>Alphaproteobacteria</taxon>
        <taxon>Rhodobacterales</taxon>
        <taxon>Paracoccaceae</taxon>
        <taxon>Yoonia</taxon>
    </lineage>
</organism>
<dbReference type="CDD" id="cd05804">
    <property type="entry name" value="StaR_like"/>
    <property type="match status" value="1"/>
</dbReference>
<comment type="caution">
    <text evidence="5">The sequence shown here is derived from an EMBL/GenBank/DDBJ whole genome shotgun (WGS) entry which is preliminary data.</text>
</comment>
<evidence type="ECO:0000313" key="6">
    <source>
        <dbReference type="Proteomes" id="UP000244523"/>
    </source>
</evidence>
<dbReference type="Gene3D" id="1.25.40.10">
    <property type="entry name" value="Tetratricopeptide repeat domain"/>
    <property type="match status" value="1"/>
</dbReference>
<proteinExistence type="inferred from homology"/>
<comment type="similarity">
    <text evidence="1">Belongs to the TTC38 family.</text>
</comment>
<evidence type="ECO:0000256" key="2">
    <source>
        <dbReference type="ARBA" id="ARBA00019992"/>
    </source>
</evidence>
<dbReference type="InterPro" id="IPR011990">
    <property type="entry name" value="TPR-like_helical_dom_sf"/>
</dbReference>
<dbReference type="RefSeq" id="WP_108385863.1">
    <property type="nucleotide sequence ID" value="NZ_QBUD01000003.1"/>
</dbReference>
<protein>
    <recommendedName>
        <fullName evidence="2">Tetratricopeptide repeat protein 38</fullName>
    </recommendedName>
</protein>
<keyword evidence="6" id="KW-1185">Reference proteome</keyword>
<keyword evidence="4" id="KW-0802">TPR repeat</keyword>
<evidence type="ECO:0000256" key="4">
    <source>
        <dbReference type="ARBA" id="ARBA00022803"/>
    </source>
</evidence>
<dbReference type="PANTHER" id="PTHR16263:SF4">
    <property type="entry name" value="TETRATRICOPEPTIDE REPEAT PROTEIN 38"/>
    <property type="match status" value="1"/>
</dbReference>
<dbReference type="InterPro" id="IPR033891">
    <property type="entry name" value="TTC38"/>
</dbReference>
<gene>
    <name evidence="5" type="ORF">C8N45_103104</name>
</gene>
<evidence type="ECO:0000313" key="5">
    <source>
        <dbReference type="EMBL" id="PUB16250.1"/>
    </source>
</evidence>
<dbReference type="OrthoDB" id="9815900at2"/>
<accession>A0A2T6KJV3</accession>
<evidence type="ECO:0000256" key="1">
    <source>
        <dbReference type="ARBA" id="ARBA00005857"/>
    </source>
</evidence>
<evidence type="ECO:0000256" key="3">
    <source>
        <dbReference type="ARBA" id="ARBA00022737"/>
    </source>
</evidence>
<dbReference type="EMBL" id="QBUD01000003">
    <property type="protein sequence ID" value="PUB16250.1"/>
    <property type="molecule type" value="Genomic_DNA"/>
</dbReference>
<keyword evidence="3" id="KW-0677">Repeat</keyword>
<dbReference type="PANTHER" id="PTHR16263">
    <property type="entry name" value="TETRATRICOPEPTIDE REPEAT PROTEIN 38"/>
    <property type="match status" value="1"/>
</dbReference>
<dbReference type="AlphaFoldDB" id="A0A2T6KJV3"/>
<sequence length="455" mass="49976">MQDIFGQETTLTTTAALDRWNKTQLAFLAHGAGTPVHLAETLTAEPDFALGHTVKAMFYILLGRKELFATAQEACETAQAAQRARPISTREQHFLEALRVWMQGHPKAALHHFEAALAQNPTDTLAMKLDHAVRFVVGDNVGMRRMIESVMPSYDNTHPGYGYLLGCHAFALEETGDYHAAQVAGRKALLLAPDDAWGLHAVAHVHDMTADAAGGIKWLAGRENAWAHCNNFRYHVWWHKALMHLDLGEIDIVLDLYDQKIRNDKTDDYRDISNATSLLSRLELEGVNVGSRWEELADLAANRTEDGCLIFADLHYMLALVGDNRDTAIASMMGRLHKDAREGRTDMQKAMADPGLAAAAGLEAFGEARFEAAFANLAKAHGNLQEAGGSHAQRDVFERLTIDSGIRAGLLNQAETFLAQRTARRNGRIDGYAAARQWLIAEGRRAAGAGSHVVA</sequence>